<dbReference type="SUPFAM" id="SSF49899">
    <property type="entry name" value="Concanavalin A-like lectins/glucanases"/>
    <property type="match status" value="1"/>
</dbReference>
<reference evidence="12 13" key="1">
    <citation type="journal article" date="2009" name="Nature">
        <title>Evolution of pathogenicity and sexual reproduction in eight Candida genomes.</title>
        <authorList>
            <person name="Butler G."/>
            <person name="Rasmussen M.D."/>
            <person name="Lin M.F."/>
            <person name="Santos M.A."/>
            <person name="Sakthikumar S."/>
            <person name="Munro C.A."/>
            <person name="Rheinbay E."/>
            <person name="Grabherr M."/>
            <person name="Forche A."/>
            <person name="Reedy J.L."/>
            <person name="Agrafioti I."/>
            <person name="Arnaud M.B."/>
            <person name="Bates S."/>
            <person name="Brown A.J."/>
            <person name="Brunke S."/>
            <person name="Costanzo M.C."/>
            <person name="Fitzpatrick D.A."/>
            <person name="de Groot P.W."/>
            <person name="Harris D."/>
            <person name="Hoyer L.L."/>
            <person name="Hube B."/>
            <person name="Klis F.M."/>
            <person name="Kodira C."/>
            <person name="Lennard N."/>
            <person name="Logue M.E."/>
            <person name="Martin R."/>
            <person name="Neiman A.M."/>
            <person name="Nikolaou E."/>
            <person name="Quail M.A."/>
            <person name="Quinn J."/>
            <person name="Santos M.C."/>
            <person name="Schmitzberger F.F."/>
            <person name="Sherlock G."/>
            <person name="Shah P."/>
            <person name="Silverstein K.A."/>
            <person name="Skrzypek M.S."/>
            <person name="Soll D."/>
            <person name="Staggs R."/>
            <person name="Stansfield I."/>
            <person name="Stumpf M.P."/>
            <person name="Sudbery P.E."/>
            <person name="Srikantha T."/>
            <person name="Zeng Q."/>
            <person name="Berman J."/>
            <person name="Berriman M."/>
            <person name="Heitman J."/>
            <person name="Gow N.A."/>
            <person name="Lorenz M.C."/>
            <person name="Birren B.W."/>
            <person name="Kellis M."/>
            <person name="Cuomo C.A."/>
        </authorList>
    </citation>
    <scope>NUCLEOTIDE SEQUENCE [LARGE SCALE GENOMIC DNA]</scope>
    <source>
        <strain evidence="13">ATCC 11503 / BCRC 21390 / CBS 2605 / JCM 1781 / NBRC 1676 / NRRL YB-4239</strain>
    </source>
</reference>
<evidence type="ECO:0000256" key="5">
    <source>
        <dbReference type="ARBA" id="ARBA00022989"/>
    </source>
</evidence>
<dbReference type="GO" id="GO:0006078">
    <property type="term" value="P:(1-&gt;6)-beta-D-glucan biosynthetic process"/>
    <property type="evidence" value="ECO:0007669"/>
    <property type="project" value="TreeGrafter"/>
</dbReference>
<dbReference type="FunFam" id="2.60.120.200:FF:000140">
    <property type="entry name" value="Beta-glucan synthesis-associated protein"/>
    <property type="match status" value="1"/>
</dbReference>
<feature type="domain" description="GH16" evidence="11">
    <location>
        <begin position="404"/>
        <end position="793"/>
    </location>
</feature>
<feature type="region of interest" description="Disordered" evidence="9">
    <location>
        <begin position="1"/>
        <end position="77"/>
    </location>
</feature>
<dbReference type="HOGENOM" id="CLU_010811_4_3_1"/>
<accession>A5DZI7</accession>
<keyword evidence="8" id="KW-0961">Cell wall biogenesis/degradation</keyword>
<dbReference type="STRING" id="379508.A5DZI7"/>
<dbReference type="InParanoid" id="A5DZI7"/>
<feature type="transmembrane region" description="Helical" evidence="10">
    <location>
        <begin position="381"/>
        <end position="404"/>
    </location>
</feature>
<name>A5DZI7_LODEL</name>
<feature type="compositionally biased region" description="Polar residues" evidence="9">
    <location>
        <begin position="1"/>
        <end position="54"/>
    </location>
</feature>
<dbReference type="GO" id="GO:0005789">
    <property type="term" value="C:endoplasmic reticulum membrane"/>
    <property type="evidence" value="ECO:0007669"/>
    <property type="project" value="TreeGrafter"/>
</dbReference>
<dbReference type="InterPro" id="IPR013320">
    <property type="entry name" value="ConA-like_dom_sf"/>
</dbReference>
<feature type="compositionally biased region" description="Low complexity" evidence="9">
    <location>
        <begin position="183"/>
        <end position="201"/>
    </location>
</feature>
<dbReference type="AlphaFoldDB" id="A5DZI7"/>
<keyword evidence="7" id="KW-0325">Glycoprotein</keyword>
<keyword evidence="4" id="KW-0735">Signal-anchor</keyword>
<dbReference type="KEGG" id="lel:PVL30_003618"/>
<evidence type="ECO:0000259" key="11">
    <source>
        <dbReference type="PROSITE" id="PS51762"/>
    </source>
</evidence>
<dbReference type="InterPro" id="IPR000757">
    <property type="entry name" value="Beta-glucanase-like"/>
</dbReference>
<proteinExistence type="inferred from homology"/>
<feature type="compositionally biased region" description="Polar residues" evidence="9">
    <location>
        <begin position="136"/>
        <end position="164"/>
    </location>
</feature>
<sequence>MRRNLTPGTTPVINLTNEDGVSFSHKSSGQSNPNNNNYEHQYDQFQNQKNGPYTSQSHSQSHSQSQSSSSQEQNPFADQQQEDIYNDGYPLQYNSHSRPISNTDSESVYYTRPLDNQNQLTYSQYQQQQSPKNHQHFSSSIPHNNSFQNLSYNSHNYQTQNNPPQDFYSRSYRSELDIESDPNSESGSGSGSDSDPLNLSPNTLSHLPLNHHYGSSNTYNSSLRRSTATSIMGNSNNNINNNNNNNSNSNSNNNTTSAYTVGGGSSGGSACGAQQYDRYPKEAFFGYANHSSQASASNLLLDDNASSSTFNYASSPNPISNNSSYDYEFSPFGGYPASQFPLSIDEKEPDDYLHNPDPVKDAEYDENRFMSDLKNMDRRSFGGLVALIMMLIAAILVFVLLPVLTFTNNVQPAQPRVYEILTRYKYPMLSAIRQSLVDPDTPESALTNIGQDGRVWKLVFSDEFNVEGRTFYDGDDQFFTAPDLHYAATQDLEWYDPDAVTTRNGTLELTLDAFENHNLHYRSGMVQSWNKMCYTQGKLEFSAMLPGYGSVSGLWPGLWSMGNLGRPGYLATTEGVWPYTYNSCDAGITPNQSSPDGISYLPGQRLNKCTCPGESHPNPGVGRGAPEIDALEGEIHGTTGRVSQSLQIAPYDIWYMPDYNFIELHNLTVTLMNTYAGGPFQQAVSGVTMLNRTWYEKGEGLGHHFQKYGYEFLNNDDDGYITWFVGNEPTFTMFSTALHPNGNIGWRQIPKEPISIIMNLGISNSWAYIDWPSLSFPSKMRVDYVRVYQPEDEVNMGCDPDDYPTYDYIQDHLNIYMNTNFTTFEKGGYKFPKNKLTGC</sequence>
<feature type="compositionally biased region" description="Low complexity" evidence="9">
    <location>
        <begin position="234"/>
        <end position="254"/>
    </location>
</feature>
<evidence type="ECO:0000256" key="4">
    <source>
        <dbReference type="ARBA" id="ARBA00022968"/>
    </source>
</evidence>
<keyword evidence="13" id="KW-1185">Reference proteome</keyword>
<evidence type="ECO:0000256" key="9">
    <source>
        <dbReference type="SAM" id="MobiDB-lite"/>
    </source>
</evidence>
<keyword evidence="6 10" id="KW-0472">Membrane</keyword>
<keyword evidence="5 10" id="KW-1133">Transmembrane helix</keyword>
<evidence type="ECO:0000256" key="10">
    <source>
        <dbReference type="SAM" id="Phobius"/>
    </source>
</evidence>
<evidence type="ECO:0000313" key="13">
    <source>
        <dbReference type="Proteomes" id="UP000001996"/>
    </source>
</evidence>
<dbReference type="PANTHER" id="PTHR31361:SF1">
    <property type="entry name" value="BETA-GLUCAN SYNTHESIS-ASSOCIATED PROTEIN KRE6-RELATED"/>
    <property type="match status" value="1"/>
</dbReference>
<evidence type="ECO:0000256" key="8">
    <source>
        <dbReference type="ARBA" id="ARBA00023316"/>
    </source>
</evidence>
<dbReference type="EMBL" id="CH981526">
    <property type="protein sequence ID" value="EDK44595.1"/>
    <property type="molecule type" value="Genomic_DNA"/>
</dbReference>
<comment type="subcellular location">
    <subcellularLocation>
        <location evidence="1">Membrane</location>
        <topology evidence="1">Single-pass type II membrane protein</topology>
    </subcellularLocation>
</comment>
<dbReference type="OMA" id="PRNSWID"/>
<dbReference type="GO" id="GO:0015926">
    <property type="term" value="F:glucosidase activity"/>
    <property type="evidence" value="ECO:0007669"/>
    <property type="project" value="TreeGrafter"/>
</dbReference>
<keyword evidence="3 10" id="KW-0812">Transmembrane</keyword>
<dbReference type="Proteomes" id="UP000001996">
    <property type="component" value="Unassembled WGS sequence"/>
</dbReference>
<feature type="region of interest" description="Disordered" evidence="9">
    <location>
        <begin position="124"/>
        <end position="260"/>
    </location>
</feature>
<gene>
    <name evidence="12" type="ORF">LELG_02774</name>
</gene>
<feature type="compositionally biased region" description="Polar residues" evidence="9">
    <location>
        <begin position="213"/>
        <end position="233"/>
    </location>
</feature>
<evidence type="ECO:0000313" key="12">
    <source>
        <dbReference type="EMBL" id="EDK44595.1"/>
    </source>
</evidence>
<dbReference type="Pfam" id="PF03935">
    <property type="entry name" value="SKN1_KRE6_Sbg1"/>
    <property type="match status" value="1"/>
</dbReference>
<dbReference type="GeneID" id="5233538"/>
<comment type="similarity">
    <text evidence="2">Belongs to the SKN1/KRE6 family.</text>
</comment>
<dbReference type="OrthoDB" id="412647at2759"/>
<evidence type="ECO:0000256" key="1">
    <source>
        <dbReference type="ARBA" id="ARBA00004606"/>
    </source>
</evidence>
<dbReference type="Gene3D" id="2.60.120.200">
    <property type="match status" value="1"/>
</dbReference>
<dbReference type="PANTHER" id="PTHR31361">
    <property type="entry name" value="BETA-GLUCAN SYNTHESIS-ASSOCIATED PROTEIN KRE6-RELATED"/>
    <property type="match status" value="1"/>
</dbReference>
<dbReference type="CDD" id="cd02180">
    <property type="entry name" value="GH16_fungal_KRE6_glucanase"/>
    <property type="match status" value="1"/>
</dbReference>
<evidence type="ECO:0000256" key="6">
    <source>
        <dbReference type="ARBA" id="ARBA00023136"/>
    </source>
</evidence>
<dbReference type="InterPro" id="IPR005629">
    <property type="entry name" value="Skn1/Kre6/Sbg1"/>
</dbReference>
<evidence type="ECO:0000256" key="2">
    <source>
        <dbReference type="ARBA" id="ARBA00010962"/>
    </source>
</evidence>
<dbReference type="GO" id="GO:0005886">
    <property type="term" value="C:plasma membrane"/>
    <property type="evidence" value="ECO:0007669"/>
    <property type="project" value="TreeGrafter"/>
</dbReference>
<feature type="compositionally biased region" description="Low complexity" evidence="9">
    <location>
        <begin position="55"/>
        <end position="71"/>
    </location>
</feature>
<dbReference type="eggNOG" id="ENOG502QR13">
    <property type="taxonomic scope" value="Eukaryota"/>
</dbReference>
<protein>
    <submittedName>
        <fullName evidence="12">Beta-glucan synthesis-associated protein KRE6</fullName>
    </submittedName>
</protein>
<dbReference type="GO" id="GO:0031505">
    <property type="term" value="P:fungal-type cell wall organization"/>
    <property type="evidence" value="ECO:0007669"/>
    <property type="project" value="TreeGrafter"/>
</dbReference>
<dbReference type="VEuPathDB" id="FungiDB:LELG_02774"/>
<organism evidence="12 13">
    <name type="scientific">Lodderomyces elongisporus (strain ATCC 11503 / CBS 2605 / JCM 1781 / NBRC 1676 / NRRL YB-4239)</name>
    <name type="common">Yeast</name>
    <name type="synonym">Saccharomyces elongisporus</name>
    <dbReference type="NCBI Taxonomy" id="379508"/>
    <lineage>
        <taxon>Eukaryota</taxon>
        <taxon>Fungi</taxon>
        <taxon>Dikarya</taxon>
        <taxon>Ascomycota</taxon>
        <taxon>Saccharomycotina</taxon>
        <taxon>Pichiomycetes</taxon>
        <taxon>Debaryomycetaceae</taxon>
        <taxon>Candida/Lodderomyces clade</taxon>
        <taxon>Lodderomyces</taxon>
    </lineage>
</organism>
<evidence type="ECO:0000256" key="7">
    <source>
        <dbReference type="ARBA" id="ARBA00023180"/>
    </source>
</evidence>
<evidence type="ECO:0000256" key="3">
    <source>
        <dbReference type="ARBA" id="ARBA00022692"/>
    </source>
</evidence>
<dbReference type="PROSITE" id="PS51762">
    <property type="entry name" value="GH16_2"/>
    <property type="match status" value="1"/>
</dbReference>